<name>A0AAV4Q8K4_CAEEX</name>
<organism evidence="1 2">
    <name type="scientific">Caerostris extrusa</name>
    <name type="common">Bark spider</name>
    <name type="synonym">Caerostris bankana</name>
    <dbReference type="NCBI Taxonomy" id="172846"/>
    <lineage>
        <taxon>Eukaryota</taxon>
        <taxon>Metazoa</taxon>
        <taxon>Ecdysozoa</taxon>
        <taxon>Arthropoda</taxon>
        <taxon>Chelicerata</taxon>
        <taxon>Arachnida</taxon>
        <taxon>Araneae</taxon>
        <taxon>Araneomorphae</taxon>
        <taxon>Entelegynae</taxon>
        <taxon>Araneoidea</taxon>
        <taxon>Araneidae</taxon>
        <taxon>Caerostris</taxon>
    </lineage>
</organism>
<keyword evidence="2" id="KW-1185">Reference proteome</keyword>
<accession>A0AAV4Q8K4</accession>
<dbReference type="AlphaFoldDB" id="A0AAV4Q8K4"/>
<sequence length="84" mass="9363">MVKPEGYDTRKQGVATFSRDFSIILLISNHDNFFSQNSRVPFGGGQFQRPGRGNGHFVTKCSGEDILPTDLSSVTEHCVKRQAF</sequence>
<comment type="caution">
    <text evidence="1">The sequence shown here is derived from an EMBL/GenBank/DDBJ whole genome shotgun (WGS) entry which is preliminary data.</text>
</comment>
<dbReference type="Proteomes" id="UP001054945">
    <property type="component" value="Unassembled WGS sequence"/>
</dbReference>
<evidence type="ECO:0000313" key="2">
    <source>
        <dbReference type="Proteomes" id="UP001054945"/>
    </source>
</evidence>
<dbReference type="EMBL" id="BPLR01005740">
    <property type="protein sequence ID" value="GIY04659.1"/>
    <property type="molecule type" value="Genomic_DNA"/>
</dbReference>
<reference evidence="1 2" key="1">
    <citation type="submission" date="2021-06" db="EMBL/GenBank/DDBJ databases">
        <title>Caerostris extrusa draft genome.</title>
        <authorList>
            <person name="Kono N."/>
            <person name="Arakawa K."/>
        </authorList>
    </citation>
    <scope>NUCLEOTIDE SEQUENCE [LARGE SCALE GENOMIC DNA]</scope>
</reference>
<gene>
    <name evidence="1" type="ORF">CEXT_368751</name>
</gene>
<proteinExistence type="predicted"/>
<protein>
    <submittedName>
        <fullName evidence="1">Uncharacterized protein</fullName>
    </submittedName>
</protein>
<evidence type="ECO:0000313" key="1">
    <source>
        <dbReference type="EMBL" id="GIY04659.1"/>
    </source>
</evidence>